<organism evidence="2 3">
    <name type="scientific">Trichoderma asperellum (strain ATCC 204424 / CBS 433.97 / NBRC 101777)</name>
    <dbReference type="NCBI Taxonomy" id="1042311"/>
    <lineage>
        <taxon>Eukaryota</taxon>
        <taxon>Fungi</taxon>
        <taxon>Dikarya</taxon>
        <taxon>Ascomycota</taxon>
        <taxon>Pezizomycotina</taxon>
        <taxon>Sordariomycetes</taxon>
        <taxon>Hypocreomycetidae</taxon>
        <taxon>Hypocreales</taxon>
        <taxon>Hypocreaceae</taxon>
        <taxon>Trichoderma</taxon>
    </lineage>
</organism>
<gene>
    <name evidence="2" type="ORF">M441DRAFT_66478</name>
</gene>
<feature type="compositionally biased region" description="Acidic residues" evidence="1">
    <location>
        <begin position="440"/>
        <end position="465"/>
    </location>
</feature>
<dbReference type="Pfam" id="PF07093">
    <property type="entry name" value="SGT1"/>
    <property type="match status" value="2"/>
</dbReference>
<feature type="region of interest" description="Disordered" evidence="1">
    <location>
        <begin position="601"/>
        <end position="633"/>
    </location>
</feature>
<dbReference type="PANTHER" id="PTHR13060">
    <property type="entry name" value="SGT1 PROTEIN HSGT1 SUPPRESSOR OF GCR2"/>
    <property type="match status" value="1"/>
</dbReference>
<dbReference type="Proteomes" id="UP000240493">
    <property type="component" value="Unassembled WGS sequence"/>
</dbReference>
<evidence type="ECO:0000313" key="2">
    <source>
        <dbReference type="EMBL" id="PTB44749.1"/>
    </source>
</evidence>
<dbReference type="GO" id="GO:0005634">
    <property type="term" value="C:nucleus"/>
    <property type="evidence" value="ECO:0007669"/>
    <property type="project" value="TreeGrafter"/>
</dbReference>
<name>A0A2T3ZIW2_TRIA4</name>
<dbReference type="InterPro" id="IPR010770">
    <property type="entry name" value="Ecd"/>
</dbReference>
<dbReference type="AlphaFoldDB" id="A0A2T3ZIW2"/>
<protein>
    <recommendedName>
        <fullName evidence="4">SGT1-domain-containing protein</fullName>
    </recommendedName>
</protein>
<evidence type="ECO:0000256" key="1">
    <source>
        <dbReference type="SAM" id="MobiDB-lite"/>
    </source>
</evidence>
<feature type="compositionally biased region" description="Basic and acidic residues" evidence="1">
    <location>
        <begin position="524"/>
        <end position="534"/>
    </location>
</feature>
<evidence type="ECO:0008006" key="4">
    <source>
        <dbReference type="Google" id="ProtNLM"/>
    </source>
</evidence>
<feature type="compositionally biased region" description="Acidic residues" evidence="1">
    <location>
        <begin position="504"/>
        <end position="518"/>
    </location>
</feature>
<feature type="compositionally biased region" description="Basic and acidic residues" evidence="1">
    <location>
        <begin position="618"/>
        <end position="633"/>
    </location>
</feature>
<dbReference type="EMBL" id="KZ679258">
    <property type="protein sequence ID" value="PTB44749.1"/>
    <property type="molecule type" value="Genomic_DNA"/>
</dbReference>
<dbReference type="OrthoDB" id="27237at2759"/>
<reference evidence="2 3" key="1">
    <citation type="submission" date="2016-07" db="EMBL/GenBank/DDBJ databases">
        <title>Multiple horizontal gene transfer events from other fungi enriched the ability of initially mycotrophic Trichoderma (Ascomycota) to feed on dead plant biomass.</title>
        <authorList>
            <consortium name="DOE Joint Genome Institute"/>
            <person name="Aerts A."/>
            <person name="Atanasova L."/>
            <person name="Chenthamara K."/>
            <person name="Zhang J."/>
            <person name="Grujic M."/>
            <person name="Henrissat B."/>
            <person name="Kuo A."/>
            <person name="Salamov A."/>
            <person name="Lipzen A."/>
            <person name="Labutti K."/>
            <person name="Barry K."/>
            <person name="Miao Y."/>
            <person name="Rahimi M.J."/>
            <person name="Shen Q."/>
            <person name="Grigoriev I.V."/>
            <person name="Kubicek C.P."/>
            <person name="Druzhinina I.S."/>
        </authorList>
    </citation>
    <scope>NUCLEOTIDE SEQUENCE [LARGE SCALE GENOMIC DNA]</scope>
    <source>
        <strain evidence="2 3">CBS 433.97</strain>
    </source>
</reference>
<feature type="compositionally biased region" description="Acidic residues" evidence="1">
    <location>
        <begin position="573"/>
        <end position="583"/>
    </location>
</feature>
<proteinExistence type="predicted"/>
<feature type="region of interest" description="Disordered" evidence="1">
    <location>
        <begin position="435"/>
        <end position="465"/>
    </location>
</feature>
<feature type="region of interest" description="Disordered" evidence="1">
    <location>
        <begin position="396"/>
        <end position="415"/>
    </location>
</feature>
<feature type="compositionally biased region" description="Basic and acidic residues" evidence="1">
    <location>
        <begin position="548"/>
        <end position="562"/>
    </location>
</feature>
<feature type="region of interest" description="Disordered" evidence="1">
    <location>
        <begin position="483"/>
        <end position="583"/>
    </location>
</feature>
<evidence type="ECO:0000313" key="3">
    <source>
        <dbReference type="Proteomes" id="UP000240493"/>
    </source>
</evidence>
<feature type="compositionally biased region" description="Polar residues" evidence="1">
    <location>
        <begin position="400"/>
        <end position="415"/>
    </location>
</feature>
<accession>A0A2T3ZIW2</accession>
<dbReference type="PANTHER" id="PTHR13060:SF0">
    <property type="entry name" value="PROTEIN ECDYSONELESS HOMOLOG"/>
    <property type="match status" value="1"/>
</dbReference>
<sequence>MSTDSNVGEAEAAAVEQLPENTVEYMLFVMDSRQTEARRTRPRLETIRKAANELVQSLTKDYIWQREGFELSFVSQNGLLFLHGTTDYGDAIEDEWLIVYMLCELSKAHPDLWVRAGDSDGEFLLVEAANVLPKWLSPETDRYRVWIHLGKIFLIPLNSKSKDGLAMHSQAEEQLSLLQAVTFLRSNTDALIHLPAIDSEAFHRLNKYPEQIPNSIHHSLVTIPRAVAYILHALPKSIAPAVESFYLRDANSLKPILSSSAPLQFPPEDLVTASVRFSKTLYAQLKSQRFDTPPRWESIFRNTKNENISSNEEQKRVERLETGMKLTCGFEMLAKDAENSKSRVVREMAIMLEDLQEDGSSVLPSDDDIKLWDHAGRDDDDSWLDINYEDFERELEGKQAQGSSKGASGFGETQTQENLRKIVSRFEAFLNDDSAGLDGAELDSMDVDNDDDEEDVDDDQDEEVNFDEEAFSRMMREMMGFTTAISEKGAPSNTKVTEDHSDSDNDSDNDSDAEEDRDIQDLASRMEAELKEYGTLHLDPPTTARAIKPKESSKKKGKEKEQPVQGWSGPSVDDSDNDDEEVDIDYNLAKNLLESFKSQGGMAGPAGNLMGLMGFQLPRDEDSGSEGDKEERS</sequence>
<dbReference type="STRING" id="1042311.A0A2T3ZIW2"/>
<keyword evidence="3" id="KW-1185">Reference proteome</keyword>